<gene>
    <name evidence="2" type="ORF">KC19_12G125000</name>
</gene>
<evidence type="ECO:0000313" key="2">
    <source>
        <dbReference type="EMBL" id="KAG0554852.1"/>
    </source>
</evidence>
<dbReference type="InterPro" id="IPR000719">
    <property type="entry name" value="Prot_kinase_dom"/>
</dbReference>
<dbReference type="EMBL" id="CM026433">
    <property type="protein sequence ID" value="KAG0554852.1"/>
    <property type="molecule type" value="Genomic_DNA"/>
</dbReference>
<comment type="caution">
    <text evidence="2">The sequence shown here is derived from an EMBL/GenBank/DDBJ whole genome shotgun (WGS) entry which is preliminary data.</text>
</comment>
<dbReference type="Proteomes" id="UP000822688">
    <property type="component" value="Chromosome 12"/>
</dbReference>
<reference evidence="2" key="1">
    <citation type="submission" date="2020-06" db="EMBL/GenBank/DDBJ databases">
        <title>WGS assembly of Ceratodon purpureus strain R40.</title>
        <authorList>
            <person name="Carey S.B."/>
            <person name="Jenkins J."/>
            <person name="Shu S."/>
            <person name="Lovell J.T."/>
            <person name="Sreedasyam A."/>
            <person name="Maumus F."/>
            <person name="Tiley G.P."/>
            <person name="Fernandez-Pozo N."/>
            <person name="Barry K."/>
            <person name="Chen C."/>
            <person name="Wang M."/>
            <person name="Lipzen A."/>
            <person name="Daum C."/>
            <person name="Saski C.A."/>
            <person name="Payton A.C."/>
            <person name="Mcbreen J.C."/>
            <person name="Conrad R.E."/>
            <person name="Kollar L.M."/>
            <person name="Olsson S."/>
            <person name="Huttunen S."/>
            <person name="Landis J.B."/>
            <person name="Wickett N.J."/>
            <person name="Johnson M.G."/>
            <person name="Rensing S.A."/>
            <person name="Grimwood J."/>
            <person name="Schmutz J."/>
            <person name="Mcdaniel S.F."/>
        </authorList>
    </citation>
    <scope>NUCLEOTIDE SEQUENCE</scope>
    <source>
        <strain evidence="2">R40</strain>
    </source>
</reference>
<dbReference type="PROSITE" id="PS50011">
    <property type="entry name" value="PROTEIN_KINASE_DOM"/>
    <property type="match status" value="1"/>
</dbReference>
<feature type="domain" description="Protein kinase" evidence="1">
    <location>
        <begin position="1"/>
        <end position="69"/>
    </location>
</feature>
<evidence type="ECO:0000313" key="3">
    <source>
        <dbReference type="Proteomes" id="UP000822688"/>
    </source>
</evidence>
<dbReference type="InterPro" id="IPR011009">
    <property type="entry name" value="Kinase-like_dom_sf"/>
</dbReference>
<name>A0A8T0GC82_CERPU</name>
<dbReference type="GO" id="GO:0004672">
    <property type="term" value="F:protein kinase activity"/>
    <property type="evidence" value="ECO:0007669"/>
    <property type="project" value="InterPro"/>
</dbReference>
<accession>A0A8T0GC82</accession>
<dbReference type="GO" id="GO:0005524">
    <property type="term" value="F:ATP binding"/>
    <property type="evidence" value="ECO:0007669"/>
    <property type="project" value="InterPro"/>
</dbReference>
<protein>
    <recommendedName>
        <fullName evidence="1">Protein kinase domain-containing protein</fullName>
    </recommendedName>
</protein>
<evidence type="ECO:0000259" key="1">
    <source>
        <dbReference type="PROSITE" id="PS50011"/>
    </source>
</evidence>
<organism evidence="2 3">
    <name type="scientific">Ceratodon purpureus</name>
    <name type="common">Fire moss</name>
    <name type="synonym">Dicranum purpureum</name>
    <dbReference type="NCBI Taxonomy" id="3225"/>
    <lineage>
        <taxon>Eukaryota</taxon>
        <taxon>Viridiplantae</taxon>
        <taxon>Streptophyta</taxon>
        <taxon>Embryophyta</taxon>
        <taxon>Bryophyta</taxon>
        <taxon>Bryophytina</taxon>
        <taxon>Bryopsida</taxon>
        <taxon>Dicranidae</taxon>
        <taxon>Pseudoditrichales</taxon>
        <taxon>Ditrichaceae</taxon>
        <taxon>Ceratodon</taxon>
    </lineage>
</organism>
<keyword evidence="3" id="KW-1185">Reference proteome</keyword>
<proteinExistence type="predicted"/>
<dbReference type="Gene3D" id="1.10.510.10">
    <property type="entry name" value="Transferase(Phosphotransferase) domain 1"/>
    <property type="match status" value="1"/>
</dbReference>
<sequence length="69" mass="7537">MFVEAVTPEAVKATFVALNVVHEFGIFHGDIRCNIILVVKRGQGGVRLIDIGFSPAVKIARETEHSCKT</sequence>
<dbReference type="SUPFAM" id="SSF56112">
    <property type="entry name" value="Protein kinase-like (PK-like)"/>
    <property type="match status" value="1"/>
</dbReference>
<dbReference type="AlphaFoldDB" id="A0A8T0GC82"/>